<organism evidence="2 3">
    <name type="scientific">Anaerosalibacter bizertensis</name>
    <dbReference type="NCBI Taxonomy" id="932217"/>
    <lineage>
        <taxon>Bacteria</taxon>
        <taxon>Bacillati</taxon>
        <taxon>Bacillota</taxon>
        <taxon>Tissierellia</taxon>
        <taxon>Tissierellales</taxon>
        <taxon>Sporanaerobacteraceae</taxon>
        <taxon>Anaerosalibacter</taxon>
    </lineage>
</organism>
<protein>
    <submittedName>
        <fullName evidence="2">Metal-dependent hydrolase</fullName>
    </submittedName>
</protein>
<comment type="caution">
    <text evidence="2">The sequence shown here is derived from an EMBL/GenBank/DDBJ whole genome shotgun (WGS) entry which is preliminary data.</text>
</comment>
<dbReference type="RefSeq" id="WP_154481473.1">
    <property type="nucleotide sequence ID" value="NZ_VULR01000001.1"/>
</dbReference>
<name>A0A844FE00_9FIRM</name>
<dbReference type="GO" id="GO:0016787">
    <property type="term" value="F:hydrolase activity"/>
    <property type="evidence" value="ECO:0007669"/>
    <property type="project" value="UniProtKB-KW"/>
</dbReference>
<dbReference type="Proteomes" id="UP000462760">
    <property type="component" value="Unassembled WGS sequence"/>
</dbReference>
<feature type="transmembrane region" description="Helical" evidence="1">
    <location>
        <begin position="63"/>
        <end position="80"/>
    </location>
</feature>
<keyword evidence="1" id="KW-1133">Transmembrane helix</keyword>
<feature type="transmembrane region" description="Helical" evidence="1">
    <location>
        <begin position="176"/>
        <end position="193"/>
    </location>
</feature>
<sequence length="194" mass="21711">MTGKTHVAVGVATGLALSTGKPVKEQFFLIITSAIGAVIPDLDHPKSKLNQKILIFNNKFFKVLFYVLIGIGFIYLDSIVENQEFKILGIIMILTGMSSHRGFTHSLLGFLLFSSIAYTYSIKFGINEIYLGFNIGYVLHLVMDFFTPKGIQLFFPITKNISSPITIKTNGEGENLLFIGSSFYSLYFLIQFIR</sequence>
<reference evidence="2 3" key="1">
    <citation type="submission" date="2019-08" db="EMBL/GenBank/DDBJ databases">
        <title>In-depth cultivation of the pig gut microbiome towards novel bacterial diversity and tailored functional studies.</title>
        <authorList>
            <person name="Wylensek D."/>
            <person name="Hitch T.C.A."/>
            <person name="Clavel T."/>
        </authorList>
    </citation>
    <scope>NUCLEOTIDE SEQUENCE [LARGE SCALE GENOMIC DNA]</scope>
    <source>
        <strain evidence="2 3">Med78-601-WT-4W-RMD-3</strain>
    </source>
</reference>
<keyword evidence="1" id="KW-0812">Transmembrane</keyword>
<evidence type="ECO:0000313" key="2">
    <source>
        <dbReference type="EMBL" id="MSS42214.1"/>
    </source>
</evidence>
<dbReference type="PANTHER" id="PTHR35531:SF1">
    <property type="entry name" value="INNER MEMBRANE PROTEIN YBCI-RELATED"/>
    <property type="match status" value="1"/>
</dbReference>
<dbReference type="AlphaFoldDB" id="A0A844FE00"/>
<evidence type="ECO:0000256" key="1">
    <source>
        <dbReference type="SAM" id="Phobius"/>
    </source>
</evidence>
<dbReference type="OrthoDB" id="5459053at2"/>
<dbReference type="InterPro" id="IPR007404">
    <property type="entry name" value="YdjM-like"/>
</dbReference>
<feature type="transmembrane region" description="Helical" evidence="1">
    <location>
        <begin position="102"/>
        <end position="122"/>
    </location>
</feature>
<dbReference type="Pfam" id="PF04307">
    <property type="entry name" value="YdjM"/>
    <property type="match status" value="1"/>
</dbReference>
<dbReference type="PANTHER" id="PTHR35531">
    <property type="entry name" value="INNER MEMBRANE PROTEIN YBCI-RELATED"/>
    <property type="match status" value="1"/>
</dbReference>
<keyword evidence="2" id="KW-0378">Hydrolase</keyword>
<dbReference type="InterPro" id="IPR016956">
    <property type="entry name" value="YdjM"/>
</dbReference>
<keyword evidence="1" id="KW-0472">Membrane</keyword>
<feature type="transmembrane region" description="Helical" evidence="1">
    <location>
        <begin position="129"/>
        <end position="146"/>
    </location>
</feature>
<gene>
    <name evidence="2" type="ORF">FYJ27_00485</name>
</gene>
<evidence type="ECO:0000313" key="3">
    <source>
        <dbReference type="Proteomes" id="UP000462760"/>
    </source>
</evidence>
<accession>A0A844FE00</accession>
<dbReference type="PIRSF" id="PIRSF030780">
    <property type="entry name" value="Md_memb_hyd_prd"/>
    <property type="match status" value="1"/>
</dbReference>
<dbReference type="EMBL" id="VULR01000001">
    <property type="protein sequence ID" value="MSS42214.1"/>
    <property type="molecule type" value="Genomic_DNA"/>
</dbReference>
<proteinExistence type="predicted"/>